<feature type="compositionally biased region" description="Basic and acidic residues" evidence="5">
    <location>
        <begin position="742"/>
        <end position="765"/>
    </location>
</feature>
<dbReference type="EMBL" id="KB870810">
    <property type="protein sequence ID" value="EOA19839.1"/>
    <property type="molecule type" value="Genomic_DNA"/>
</dbReference>
<feature type="compositionally biased region" description="Basic and acidic residues" evidence="5">
    <location>
        <begin position="448"/>
        <end position="461"/>
    </location>
</feature>
<dbReference type="PANTHER" id="PTHR10688:SF5">
    <property type="entry name" value="PWWP DOMAIN-CONTAINING PROTEIN 1-RELATED"/>
    <property type="match status" value="1"/>
</dbReference>
<reference evidence="8" key="1">
    <citation type="journal article" date="2013" name="Nat. Genet.">
        <title>The Capsella rubella genome and the genomic consequences of rapid mating system evolution.</title>
        <authorList>
            <person name="Slotte T."/>
            <person name="Hazzouri K.M."/>
            <person name="Agren J.A."/>
            <person name="Koenig D."/>
            <person name="Maumus F."/>
            <person name="Guo Y.L."/>
            <person name="Steige K."/>
            <person name="Platts A.E."/>
            <person name="Escobar J.S."/>
            <person name="Newman L.K."/>
            <person name="Wang W."/>
            <person name="Mandakova T."/>
            <person name="Vello E."/>
            <person name="Smith L.M."/>
            <person name="Henz S.R."/>
            <person name="Steffen J."/>
            <person name="Takuno S."/>
            <person name="Brandvain Y."/>
            <person name="Coop G."/>
            <person name="Andolfatto P."/>
            <person name="Hu T.T."/>
            <person name="Blanchette M."/>
            <person name="Clark R.M."/>
            <person name="Quesneville H."/>
            <person name="Nordborg M."/>
            <person name="Gaut B.S."/>
            <person name="Lysak M.A."/>
            <person name="Jenkins J."/>
            <person name="Grimwood J."/>
            <person name="Chapman J."/>
            <person name="Prochnik S."/>
            <person name="Shu S."/>
            <person name="Rokhsar D."/>
            <person name="Schmutz J."/>
            <person name="Weigel D."/>
            <person name="Wright S.I."/>
        </authorList>
    </citation>
    <scope>NUCLEOTIDE SEQUENCE [LARGE SCALE GENOMIC DNA]</scope>
    <source>
        <strain evidence="8">cv. Monte Gargano</strain>
    </source>
</reference>
<dbReference type="GO" id="GO:0040029">
    <property type="term" value="P:epigenetic regulation of gene expression"/>
    <property type="evidence" value="ECO:0007669"/>
    <property type="project" value="UniProtKB-ARBA"/>
</dbReference>
<feature type="compositionally biased region" description="Basic and acidic residues" evidence="5">
    <location>
        <begin position="107"/>
        <end position="134"/>
    </location>
</feature>
<feature type="region of interest" description="Disordered" evidence="5">
    <location>
        <begin position="722"/>
        <end position="816"/>
    </location>
</feature>
<feature type="compositionally biased region" description="Basic and acidic residues" evidence="5">
    <location>
        <begin position="536"/>
        <end position="574"/>
    </location>
</feature>
<dbReference type="InterPro" id="IPR052657">
    <property type="entry name" value="PDP_family_Arabidopsis"/>
</dbReference>
<dbReference type="SUPFAM" id="SSF63748">
    <property type="entry name" value="Tudor/PWWP/MBT"/>
    <property type="match status" value="1"/>
</dbReference>
<protein>
    <recommendedName>
        <fullName evidence="6">PWWP domain-containing protein</fullName>
    </recommendedName>
</protein>
<dbReference type="AlphaFoldDB" id="R0GSI7"/>
<sequence length="1109" mass="121861">EFFVLNPSPFICCHLCRTKYGLSHNQRVAALGFFSICNSIDSSSVMNEDAQISQQTDSIQDPDVTTALTVSGVDSSGGVHEAIDDDDGDAAASLPMELDSAVTNDARVSESERSEKDGLIGSEENDKSEDVLADKDDESSELKEEEEEEEEDVSDDQSSELGSEADEKKLDLDFKEEKRGVSDYKSLLSEFDDYVASEKMGSGVSRALSYGFEVGDLVWGKVKSHPWWPGHIFNEAFASPSVRRMRRIDHVLVAFFGDSSYGWFDPAELIPFEPNLEEKSQQTVSKHFVRAVEEAMDEASRRSALGLTCKCRNPFNFRPTNVEDYFAVDVPDYELQAVYSAEQIKKSRDKFSPVETISFVKQLALAPREFDSDGLKFMKKKAAVCAFRKSVFEEFDETYAQAFGTKSVRTSVSMHEPHNRAPPRAPLSGPLVIAETLGDLKSSKKPTKVKDSKKKDKYLLKRRDEAGDKSVQFGEGEASSAASQIQGFDGPLDGDFVLQRRAQTPVKDEQSGIVGMDFASSSADIPGKECSVSKLSRNEEKGSAEESKEKMEERTTVLPEHGKSEAMMSPKEEAGTDLGSAGSSLQPLLESHASAAEGKSSTGSVIKKVKVAKRSSSEMGLENPSSEPKKKKKKKKEPDSGLPEKRKFISSGEAGTKKLSQLGSAHLQSYMEADVPQLLSHLQDLSLDPFYCSSVASFGAARKFFLRFRSLNYQKSLAISSSDATVDNVRDTKPSKPVKTVKRIEDPSKPGKKRLSSDRQDEIPATKKLKKTNQLKTGASDKKISRETKDSTKPVREQSSVVQAKAPRAQTGKKTAPSVKVVEHTMLVMKFPPGTSLPSAALLKARFGRFGLLDQSAIRVFWKSSTCRVVFLYKADAQTAFRYATGNNSLFGNVNVKYFLRDVDAPKAEPREPENTKEDDETQSQWQDQAPPLHQPILPPPNVNLKSCLKKPVDDPSSSSNNGNSNRGSVRVKFMLGGEENSSKTSTEPPQPVTTASNRNSGSSSSSSVAMEFVSKKFQNVVHHQQLPPSTLPPILPLPPQYSKPHVPIKPVDHVEPPPMPPIRNNFRGQSQAVSSGDISHQMLNLLSKCNEVVANVTGLLGYVPYHPL</sequence>
<evidence type="ECO:0000259" key="6">
    <source>
        <dbReference type="PROSITE" id="PS50812"/>
    </source>
</evidence>
<feature type="region of interest" description="Disordered" evidence="5">
    <location>
        <begin position="442"/>
        <end position="461"/>
    </location>
</feature>
<feature type="compositionally biased region" description="Basic and acidic residues" evidence="5">
    <location>
        <begin position="906"/>
        <end position="916"/>
    </location>
</feature>
<evidence type="ECO:0000256" key="3">
    <source>
        <dbReference type="ARBA" id="ARBA00023242"/>
    </source>
</evidence>
<accession>R0GSI7</accession>
<feature type="region of interest" description="Disordered" evidence="5">
    <location>
        <begin position="100"/>
        <end position="169"/>
    </location>
</feature>
<dbReference type="Proteomes" id="UP000029121">
    <property type="component" value="Unassembled WGS sequence"/>
</dbReference>
<dbReference type="Gene3D" id="2.30.30.140">
    <property type="match status" value="1"/>
</dbReference>
<dbReference type="GO" id="GO:2000028">
    <property type="term" value="P:regulation of photoperiodism, flowering"/>
    <property type="evidence" value="ECO:0007669"/>
    <property type="project" value="UniProtKB-ARBA"/>
</dbReference>
<dbReference type="OrthoDB" id="62853at2759"/>
<proteinExistence type="inferred from homology"/>
<feature type="compositionally biased region" description="Pro residues" evidence="5">
    <location>
        <begin position="933"/>
        <end position="942"/>
    </location>
</feature>
<dbReference type="CDD" id="cd05162">
    <property type="entry name" value="PWWP"/>
    <property type="match status" value="1"/>
</dbReference>
<evidence type="ECO:0000256" key="4">
    <source>
        <dbReference type="ARBA" id="ARBA00060746"/>
    </source>
</evidence>
<feature type="compositionally biased region" description="Basic and acidic residues" evidence="5">
    <location>
        <begin position="779"/>
        <end position="796"/>
    </location>
</feature>
<feature type="compositionally biased region" description="Acidic residues" evidence="5">
    <location>
        <begin position="135"/>
        <end position="158"/>
    </location>
</feature>
<feature type="region of interest" description="Disordered" evidence="5">
    <location>
        <begin position="72"/>
        <end position="91"/>
    </location>
</feature>
<dbReference type="STRING" id="81985.R0GSI7"/>
<keyword evidence="2" id="KW-0804">Transcription</keyword>
<feature type="compositionally biased region" description="Basic and acidic residues" evidence="5">
    <location>
        <begin position="636"/>
        <end position="647"/>
    </location>
</feature>
<evidence type="ECO:0000313" key="8">
    <source>
        <dbReference type="Proteomes" id="UP000029121"/>
    </source>
</evidence>
<gene>
    <name evidence="7" type="ORF">CARUB_v10000086mg</name>
</gene>
<dbReference type="Pfam" id="PF00855">
    <property type="entry name" value="PWWP"/>
    <property type="match status" value="1"/>
</dbReference>
<feature type="compositionally biased region" description="Low complexity" evidence="5">
    <location>
        <begin position="997"/>
        <end position="1008"/>
    </location>
</feature>
<evidence type="ECO:0000313" key="7">
    <source>
        <dbReference type="EMBL" id="EOA19839.1"/>
    </source>
</evidence>
<feature type="region of interest" description="Disordered" evidence="5">
    <location>
        <begin position="466"/>
        <end position="494"/>
    </location>
</feature>
<feature type="domain" description="PWWP" evidence="6">
    <location>
        <begin position="214"/>
        <end position="275"/>
    </location>
</feature>
<feature type="compositionally biased region" description="Polar residues" evidence="5">
    <location>
        <begin position="983"/>
        <end position="996"/>
    </location>
</feature>
<evidence type="ECO:0000256" key="1">
    <source>
        <dbReference type="ARBA" id="ARBA00023015"/>
    </source>
</evidence>
<evidence type="ECO:0000256" key="5">
    <source>
        <dbReference type="SAM" id="MobiDB-lite"/>
    </source>
</evidence>
<dbReference type="FunFam" id="2.30.30.140:FF:000115">
    <property type="entry name" value="Tudor/PWWP/MBT superfamily protein"/>
    <property type="match status" value="1"/>
</dbReference>
<name>R0GSI7_9BRAS</name>
<dbReference type="GO" id="GO:0035098">
    <property type="term" value="C:ESC/E(Z) complex"/>
    <property type="evidence" value="ECO:0007669"/>
    <property type="project" value="UniProtKB-ARBA"/>
</dbReference>
<feature type="non-terminal residue" evidence="7">
    <location>
        <position position="1"/>
    </location>
</feature>
<feature type="region of interest" description="Disordered" evidence="5">
    <location>
        <begin position="518"/>
        <end position="655"/>
    </location>
</feature>
<dbReference type="SMART" id="SM00293">
    <property type="entry name" value="PWWP"/>
    <property type="match status" value="1"/>
</dbReference>
<organism evidence="7 8">
    <name type="scientific">Capsella rubella</name>
    <dbReference type="NCBI Taxonomy" id="81985"/>
    <lineage>
        <taxon>Eukaryota</taxon>
        <taxon>Viridiplantae</taxon>
        <taxon>Streptophyta</taxon>
        <taxon>Embryophyta</taxon>
        <taxon>Tracheophyta</taxon>
        <taxon>Spermatophyta</taxon>
        <taxon>Magnoliopsida</taxon>
        <taxon>eudicotyledons</taxon>
        <taxon>Gunneridae</taxon>
        <taxon>Pentapetalae</taxon>
        <taxon>rosids</taxon>
        <taxon>malvids</taxon>
        <taxon>Brassicales</taxon>
        <taxon>Brassicaceae</taxon>
        <taxon>Camelineae</taxon>
        <taxon>Capsella</taxon>
    </lineage>
</organism>
<dbReference type="GO" id="GO:0006355">
    <property type="term" value="P:regulation of DNA-templated transcription"/>
    <property type="evidence" value="ECO:0007669"/>
    <property type="project" value="UniProtKB-ARBA"/>
</dbReference>
<dbReference type="KEGG" id="crb:17884584"/>
<feature type="compositionally biased region" description="Low complexity" evidence="5">
    <location>
        <begin position="957"/>
        <end position="972"/>
    </location>
</feature>
<keyword evidence="1" id="KW-0805">Transcription regulation</keyword>
<feature type="region of interest" description="Disordered" evidence="5">
    <location>
        <begin position="906"/>
        <end position="1008"/>
    </location>
</feature>
<evidence type="ECO:0000256" key="2">
    <source>
        <dbReference type="ARBA" id="ARBA00023163"/>
    </source>
</evidence>
<dbReference type="InterPro" id="IPR000313">
    <property type="entry name" value="PWWP_dom"/>
</dbReference>
<feature type="region of interest" description="Disordered" evidence="5">
    <location>
        <begin position="410"/>
        <end position="429"/>
    </location>
</feature>
<comment type="similarity">
    <text evidence="4">Belongs to the PDP family.</text>
</comment>
<dbReference type="PANTHER" id="PTHR10688">
    <property type="entry name" value="PWWP DOMAIN-CONTAINING PROTEIN"/>
    <property type="match status" value="1"/>
</dbReference>
<dbReference type="eggNOG" id="ENOG502QQX0">
    <property type="taxonomic scope" value="Eukaryota"/>
</dbReference>
<keyword evidence="8" id="KW-1185">Reference proteome</keyword>
<keyword evidence="3" id="KW-0539">Nucleus</keyword>
<dbReference type="PROSITE" id="PS50812">
    <property type="entry name" value="PWWP"/>
    <property type="match status" value="1"/>
</dbReference>